<dbReference type="EMBL" id="BKCJ010004418">
    <property type="protein sequence ID" value="GEU60931.1"/>
    <property type="molecule type" value="Genomic_DNA"/>
</dbReference>
<comment type="similarity">
    <text evidence="3">Belongs to the nonaspanin (TM9SF) (TC 9.A.2) family.</text>
</comment>
<dbReference type="Pfam" id="PF02990">
    <property type="entry name" value="EMP70"/>
    <property type="match status" value="1"/>
</dbReference>
<organism evidence="10">
    <name type="scientific">Tanacetum cinerariifolium</name>
    <name type="common">Dalmatian daisy</name>
    <name type="synonym">Chrysanthemum cinerariifolium</name>
    <dbReference type="NCBI Taxonomy" id="118510"/>
    <lineage>
        <taxon>Eukaryota</taxon>
        <taxon>Viridiplantae</taxon>
        <taxon>Streptophyta</taxon>
        <taxon>Embryophyta</taxon>
        <taxon>Tracheophyta</taxon>
        <taxon>Spermatophyta</taxon>
        <taxon>Magnoliopsida</taxon>
        <taxon>eudicotyledons</taxon>
        <taxon>Gunneridae</taxon>
        <taxon>Pentapetalae</taxon>
        <taxon>asterids</taxon>
        <taxon>campanulids</taxon>
        <taxon>Asterales</taxon>
        <taxon>Asteraceae</taxon>
        <taxon>Asteroideae</taxon>
        <taxon>Anthemideae</taxon>
        <taxon>Anthemidinae</taxon>
        <taxon>Tanacetum</taxon>
    </lineage>
</organism>
<protein>
    <submittedName>
        <fullName evidence="10">Transmembrane 9 superfamily member 7-like</fullName>
    </submittedName>
</protein>
<evidence type="ECO:0000313" key="10">
    <source>
        <dbReference type="EMBL" id="GEU60931.1"/>
    </source>
</evidence>
<comment type="subcellular location">
    <subcellularLocation>
        <location evidence="1">Endosome membrane</location>
        <topology evidence="1">Multi-pass membrane protein</topology>
    </subcellularLocation>
    <subcellularLocation>
        <location evidence="2">Golgi apparatus membrane</location>
        <topology evidence="2">Multi-pass membrane protein</topology>
    </subcellularLocation>
</comment>
<keyword evidence="7" id="KW-1133">Transmembrane helix</keyword>
<accession>A0A6L2LGK0</accession>
<name>A0A6L2LGK0_TANCI</name>
<proteinExistence type="inferred from homology"/>
<evidence type="ECO:0000256" key="3">
    <source>
        <dbReference type="ARBA" id="ARBA00005227"/>
    </source>
</evidence>
<evidence type="ECO:0000256" key="7">
    <source>
        <dbReference type="ARBA" id="ARBA00022989"/>
    </source>
</evidence>
<evidence type="ECO:0000256" key="2">
    <source>
        <dbReference type="ARBA" id="ARBA00004653"/>
    </source>
</evidence>
<dbReference type="InterPro" id="IPR004240">
    <property type="entry name" value="EMP70"/>
</dbReference>
<dbReference type="GO" id="GO:0000139">
    <property type="term" value="C:Golgi membrane"/>
    <property type="evidence" value="ECO:0007669"/>
    <property type="project" value="UniProtKB-SubCell"/>
</dbReference>
<dbReference type="AlphaFoldDB" id="A0A6L2LGK0"/>
<keyword evidence="4 10" id="KW-0812">Transmembrane</keyword>
<sequence length="173" mass="20122">MFLDETFFSAVFNITYTSLRVLSQHFVGILDNLSVAVLRQRRDESQSTIYKHGFHIGFKGNYAGSKEHKYFINNHLSFRVMYRKDLETDSIRIVGFEVTPNSHEYKEWDEKNPQWTTCKQNTKNIIQGSIVPQEVDTNKEVRVTEGLDSLVSGDLDFVLRKDRAKCYRSQSGK</sequence>
<keyword evidence="5" id="KW-0732">Signal</keyword>
<evidence type="ECO:0000256" key="9">
    <source>
        <dbReference type="ARBA" id="ARBA00023136"/>
    </source>
</evidence>
<keyword evidence="6" id="KW-0967">Endosome</keyword>
<keyword evidence="9" id="KW-0472">Membrane</keyword>
<evidence type="ECO:0000256" key="5">
    <source>
        <dbReference type="ARBA" id="ARBA00022729"/>
    </source>
</evidence>
<dbReference type="GO" id="GO:0010008">
    <property type="term" value="C:endosome membrane"/>
    <property type="evidence" value="ECO:0007669"/>
    <property type="project" value="UniProtKB-SubCell"/>
</dbReference>
<evidence type="ECO:0000256" key="6">
    <source>
        <dbReference type="ARBA" id="ARBA00022753"/>
    </source>
</evidence>
<evidence type="ECO:0000256" key="8">
    <source>
        <dbReference type="ARBA" id="ARBA00023034"/>
    </source>
</evidence>
<evidence type="ECO:0000256" key="1">
    <source>
        <dbReference type="ARBA" id="ARBA00004337"/>
    </source>
</evidence>
<gene>
    <name evidence="10" type="ORF">Tci_032909</name>
</gene>
<evidence type="ECO:0000256" key="4">
    <source>
        <dbReference type="ARBA" id="ARBA00022692"/>
    </source>
</evidence>
<reference evidence="10" key="1">
    <citation type="journal article" date="2019" name="Sci. Rep.">
        <title>Draft genome of Tanacetum cinerariifolium, the natural source of mosquito coil.</title>
        <authorList>
            <person name="Yamashiro T."/>
            <person name="Shiraishi A."/>
            <person name="Satake H."/>
            <person name="Nakayama K."/>
        </authorList>
    </citation>
    <scope>NUCLEOTIDE SEQUENCE</scope>
</reference>
<comment type="caution">
    <text evidence="10">The sequence shown here is derived from an EMBL/GenBank/DDBJ whole genome shotgun (WGS) entry which is preliminary data.</text>
</comment>
<keyword evidence="8" id="KW-0333">Golgi apparatus</keyword>